<dbReference type="AlphaFoldDB" id="A0A8B9KGX4"/>
<dbReference type="GO" id="GO:0005576">
    <property type="term" value="C:extracellular region"/>
    <property type="evidence" value="ECO:0007669"/>
    <property type="project" value="UniProtKB-SubCell"/>
</dbReference>
<evidence type="ECO:0000313" key="9">
    <source>
        <dbReference type="Proteomes" id="UP000694621"/>
    </source>
</evidence>
<keyword evidence="5" id="KW-1015">Disulfide bond</keyword>
<sequence>MVSSGRISPSLQLNSNCGRQGHCGMGVAVLLLLLLMLYVPLTTAMVVIRPQRAQTDILSPAESVQKTEFVPFVDAHKETEFTAFSDSRRTDMINHQPAAPTLLKNSLTKSNSASRSQRSVQKGCQFGTCQVHNLANTLYVMGQSNGKDQSKKAGDPNGYGR</sequence>
<evidence type="ECO:0000256" key="6">
    <source>
        <dbReference type="SAM" id="MobiDB-lite"/>
    </source>
</evidence>
<evidence type="ECO:0000256" key="2">
    <source>
        <dbReference type="ARBA" id="ARBA00010575"/>
    </source>
</evidence>
<dbReference type="PANTHER" id="PTHR23414">
    <property type="entry name" value="ADRENOMEDULLIN, ADM"/>
    <property type="match status" value="1"/>
</dbReference>
<dbReference type="Pfam" id="PF00214">
    <property type="entry name" value="Calc_CGRP_IAPP"/>
    <property type="match status" value="1"/>
</dbReference>
<evidence type="ECO:0000256" key="1">
    <source>
        <dbReference type="ARBA" id="ARBA00004613"/>
    </source>
</evidence>
<dbReference type="GO" id="GO:0005179">
    <property type="term" value="F:hormone activity"/>
    <property type="evidence" value="ECO:0007669"/>
    <property type="project" value="InterPro"/>
</dbReference>
<evidence type="ECO:0000313" key="8">
    <source>
        <dbReference type="Ensembl" id="ENSAMXP00005035043.1"/>
    </source>
</evidence>
<reference evidence="8" key="1">
    <citation type="submission" date="2025-08" db="UniProtKB">
        <authorList>
            <consortium name="Ensembl"/>
        </authorList>
    </citation>
    <scope>IDENTIFICATION</scope>
</reference>
<dbReference type="GO" id="GO:0003073">
    <property type="term" value="P:regulation of systemic arterial blood pressure"/>
    <property type="evidence" value="ECO:0007669"/>
    <property type="project" value="TreeGrafter"/>
</dbReference>
<dbReference type="OrthoDB" id="8854792at2759"/>
<evidence type="ECO:0000256" key="7">
    <source>
        <dbReference type="SAM" id="Phobius"/>
    </source>
</evidence>
<dbReference type="PANTHER" id="PTHR23414:SF6">
    <property type="entry name" value="ADRENOMEDULLIN-5-LIKE PROTEIN-RELATED"/>
    <property type="match status" value="1"/>
</dbReference>
<evidence type="ECO:0000256" key="5">
    <source>
        <dbReference type="ARBA" id="ARBA00023157"/>
    </source>
</evidence>
<organism evidence="8 9">
    <name type="scientific">Astyanax mexicanus</name>
    <name type="common">Blind cave fish</name>
    <name type="synonym">Astyanax fasciatus mexicanus</name>
    <dbReference type="NCBI Taxonomy" id="7994"/>
    <lineage>
        <taxon>Eukaryota</taxon>
        <taxon>Metazoa</taxon>
        <taxon>Chordata</taxon>
        <taxon>Craniata</taxon>
        <taxon>Vertebrata</taxon>
        <taxon>Euteleostomi</taxon>
        <taxon>Actinopterygii</taxon>
        <taxon>Neopterygii</taxon>
        <taxon>Teleostei</taxon>
        <taxon>Ostariophysi</taxon>
        <taxon>Characiformes</taxon>
        <taxon>Characoidei</taxon>
        <taxon>Acestrorhamphidae</taxon>
        <taxon>Acestrorhamphinae</taxon>
        <taxon>Astyanax</taxon>
    </lineage>
</organism>
<feature type="transmembrane region" description="Helical" evidence="7">
    <location>
        <begin position="25"/>
        <end position="48"/>
    </location>
</feature>
<accession>A0A8B9KGX4</accession>
<keyword evidence="7" id="KW-0812">Transmembrane</keyword>
<dbReference type="GO" id="GO:0007189">
    <property type="term" value="P:adenylate cyclase-activating G protein-coupled receptor signaling pathway"/>
    <property type="evidence" value="ECO:0007669"/>
    <property type="project" value="TreeGrafter"/>
</dbReference>
<evidence type="ECO:0000256" key="4">
    <source>
        <dbReference type="ARBA" id="ARBA00022729"/>
    </source>
</evidence>
<proteinExistence type="inferred from homology"/>
<feature type="region of interest" description="Disordered" evidence="6">
    <location>
        <begin position="142"/>
        <end position="161"/>
    </location>
</feature>
<dbReference type="Ensembl" id="ENSAMXT00005038228.1">
    <property type="protein sequence ID" value="ENSAMXP00005035043.1"/>
    <property type="gene ID" value="ENSAMXG00005016877.1"/>
</dbReference>
<dbReference type="OMA" id="IIPFHSE"/>
<comment type="subcellular location">
    <subcellularLocation>
        <location evidence="1">Secreted</location>
    </subcellularLocation>
</comment>
<keyword evidence="3" id="KW-0964">Secreted</keyword>
<dbReference type="InterPro" id="IPR051665">
    <property type="entry name" value="Adrenomedullin-reg_peptide"/>
</dbReference>
<keyword evidence="7" id="KW-1133">Transmembrane helix</keyword>
<dbReference type="Proteomes" id="UP000694621">
    <property type="component" value="Unplaced"/>
</dbReference>
<name>A0A8B9KGX4_ASTMX</name>
<protein>
    <submittedName>
        <fullName evidence="8">Uncharacterized protein</fullName>
    </submittedName>
</protein>
<dbReference type="GO" id="GO:0010460">
    <property type="term" value="P:positive regulation of heart rate"/>
    <property type="evidence" value="ECO:0007669"/>
    <property type="project" value="TreeGrafter"/>
</dbReference>
<keyword evidence="7" id="KW-0472">Membrane</keyword>
<evidence type="ECO:0000256" key="3">
    <source>
        <dbReference type="ARBA" id="ARBA00022525"/>
    </source>
</evidence>
<keyword evidence="4" id="KW-0732">Signal</keyword>
<comment type="similarity">
    <text evidence="2">Belongs to the adrenomedullin family.</text>
</comment>
<dbReference type="InterPro" id="IPR021116">
    <property type="entry name" value="Calcitonin/adrenomedullin"/>
</dbReference>